<dbReference type="SUPFAM" id="SSF54909">
    <property type="entry name" value="Dimeric alpha+beta barrel"/>
    <property type="match status" value="1"/>
</dbReference>
<dbReference type="InterPro" id="IPR014910">
    <property type="entry name" value="YdhR"/>
</dbReference>
<dbReference type="AlphaFoldDB" id="A0A6M1LU81"/>
<dbReference type="Proteomes" id="UP000475385">
    <property type="component" value="Unassembled WGS sequence"/>
</dbReference>
<dbReference type="RefSeq" id="WP_164697487.1">
    <property type="nucleotide sequence ID" value="NZ_JAAIKB010000016.1"/>
</dbReference>
<evidence type="ECO:0000313" key="2">
    <source>
        <dbReference type="Proteomes" id="UP000475385"/>
    </source>
</evidence>
<accession>A0A6M1LU81</accession>
<dbReference type="PANTHER" id="PTHR39169:SF1">
    <property type="entry name" value="MONOOXYGENASE YDHR-RELATED"/>
    <property type="match status" value="1"/>
</dbReference>
<evidence type="ECO:0008006" key="3">
    <source>
        <dbReference type="Google" id="ProtNLM"/>
    </source>
</evidence>
<dbReference type="EMBL" id="JAAIKB010000016">
    <property type="protein sequence ID" value="NGM23569.1"/>
    <property type="molecule type" value="Genomic_DNA"/>
</dbReference>
<dbReference type="InterPro" id="IPR011008">
    <property type="entry name" value="Dimeric_a/b-barrel"/>
</dbReference>
<evidence type="ECO:0000313" key="1">
    <source>
        <dbReference type="EMBL" id="NGM23569.1"/>
    </source>
</evidence>
<gene>
    <name evidence="1" type="ORF">G3576_26385</name>
</gene>
<sequence>MADGPVVIFVDFANHDFSAERTEALKPMAEEIGRAPGFLWKIWTEDRQAGRAGGVYLFSSRALAETYVEAHRLRLAKRGVHEMVAEYRSINATLSAINHAPVGQLPSGQ</sequence>
<organism evidence="1 2">
    <name type="scientific">Falsiroseomonas algicola</name>
    <dbReference type="NCBI Taxonomy" id="2716930"/>
    <lineage>
        <taxon>Bacteria</taxon>
        <taxon>Pseudomonadati</taxon>
        <taxon>Pseudomonadota</taxon>
        <taxon>Alphaproteobacteria</taxon>
        <taxon>Acetobacterales</taxon>
        <taxon>Roseomonadaceae</taxon>
        <taxon>Falsiroseomonas</taxon>
    </lineage>
</organism>
<dbReference type="Pfam" id="PF08803">
    <property type="entry name" value="ydhR"/>
    <property type="match status" value="1"/>
</dbReference>
<reference evidence="1 2" key="1">
    <citation type="submission" date="2020-03" db="EMBL/GenBank/DDBJ databases">
        <title>Roseomonas stagni sp. nov., isolated from pond water in Japan.</title>
        <authorList>
            <person name="Furuhata K."/>
            <person name="Miyamoto H."/>
            <person name="Goto K."/>
        </authorList>
    </citation>
    <scope>NUCLEOTIDE SEQUENCE [LARGE SCALE GENOMIC DNA]</scope>
    <source>
        <strain evidence="1 2">PeD5</strain>
    </source>
</reference>
<dbReference type="PANTHER" id="PTHR39169">
    <property type="match status" value="1"/>
</dbReference>
<keyword evidence="2" id="KW-1185">Reference proteome</keyword>
<dbReference type="Gene3D" id="3.30.70.100">
    <property type="match status" value="1"/>
</dbReference>
<comment type="caution">
    <text evidence="1">The sequence shown here is derived from an EMBL/GenBank/DDBJ whole genome shotgun (WGS) entry which is preliminary data.</text>
</comment>
<protein>
    <recommendedName>
        <fullName evidence="3">Monooxygenase</fullName>
    </recommendedName>
</protein>
<proteinExistence type="predicted"/>
<name>A0A6M1LU81_9PROT</name>